<organism evidence="2 3">
    <name type="scientific">Lachnellula arida</name>
    <dbReference type="NCBI Taxonomy" id="1316785"/>
    <lineage>
        <taxon>Eukaryota</taxon>
        <taxon>Fungi</taxon>
        <taxon>Dikarya</taxon>
        <taxon>Ascomycota</taxon>
        <taxon>Pezizomycotina</taxon>
        <taxon>Leotiomycetes</taxon>
        <taxon>Helotiales</taxon>
        <taxon>Lachnaceae</taxon>
        <taxon>Lachnellula</taxon>
    </lineage>
</organism>
<keyword evidence="1" id="KW-0472">Membrane</keyword>
<feature type="transmembrane region" description="Helical" evidence="1">
    <location>
        <begin position="94"/>
        <end position="110"/>
    </location>
</feature>
<keyword evidence="1" id="KW-1133">Transmembrane helix</keyword>
<keyword evidence="1" id="KW-0812">Transmembrane</keyword>
<dbReference type="Proteomes" id="UP000469559">
    <property type="component" value="Unassembled WGS sequence"/>
</dbReference>
<dbReference type="EMBL" id="QGMF01000312">
    <property type="protein sequence ID" value="TVY16903.1"/>
    <property type="molecule type" value="Genomic_DNA"/>
</dbReference>
<sequence length="163" mass="18567">MSAIETSVRVLRLLPVLSTTITLMFAVDEHIFLGTWMHPSFRDRANAHLPVWFQYWLRRGGWVIKLGYPSNYILGLLNLVVARDQLHTAGSRKWYVLGLLFSVGHIVIYARRALKLLAEIENDVPKGNSTYSMGVWLKMNWVRAVTTDLPALLCFIVAALKTL</sequence>
<keyword evidence="3" id="KW-1185">Reference proteome</keyword>
<dbReference type="AlphaFoldDB" id="A0A8T9BEW9"/>
<feature type="transmembrane region" description="Helical" evidence="1">
    <location>
        <begin position="141"/>
        <end position="160"/>
    </location>
</feature>
<evidence type="ECO:0000313" key="3">
    <source>
        <dbReference type="Proteomes" id="UP000469559"/>
    </source>
</evidence>
<evidence type="ECO:0000313" key="2">
    <source>
        <dbReference type="EMBL" id="TVY16903.1"/>
    </source>
</evidence>
<protein>
    <submittedName>
        <fullName evidence="2">Uncharacterized protein</fullName>
    </submittedName>
</protein>
<accession>A0A8T9BEW9</accession>
<feature type="transmembrane region" description="Helical" evidence="1">
    <location>
        <begin position="62"/>
        <end position="82"/>
    </location>
</feature>
<evidence type="ECO:0000256" key="1">
    <source>
        <dbReference type="SAM" id="Phobius"/>
    </source>
</evidence>
<proteinExistence type="predicted"/>
<comment type="caution">
    <text evidence="2">The sequence shown here is derived from an EMBL/GenBank/DDBJ whole genome shotgun (WGS) entry which is preliminary data.</text>
</comment>
<reference evidence="2 3" key="1">
    <citation type="submission" date="2018-05" db="EMBL/GenBank/DDBJ databases">
        <title>Whole genome sequencing for identification of molecular markers to develop diagnostic detection tools for the regulated plant pathogen Lachnellula willkommii.</title>
        <authorList>
            <person name="Giroux E."/>
            <person name="Bilodeau G."/>
        </authorList>
    </citation>
    <scope>NUCLEOTIDE SEQUENCE [LARGE SCALE GENOMIC DNA]</scope>
    <source>
        <strain evidence="2 3">CBS 203.66</strain>
    </source>
</reference>
<dbReference type="OrthoDB" id="1523883at2759"/>
<feature type="transmembrane region" description="Helical" evidence="1">
    <location>
        <begin position="12"/>
        <end position="33"/>
    </location>
</feature>
<gene>
    <name evidence="2" type="ORF">LARI1_G007193</name>
</gene>
<name>A0A8T9BEW9_9HELO</name>